<keyword evidence="2" id="KW-0472">Membrane</keyword>
<accession>A0AAW0IME3</accession>
<dbReference type="Proteomes" id="UP000237347">
    <property type="component" value="Unassembled WGS sequence"/>
</dbReference>
<sequence>MEHKNKPSYASVLASTSQKKPSSTTSPSVRQWTTSPASTRSSMPSSSTPSSKASPFCPSHLPKTSLTEPVVVERDTVTLEYKIFESGGDVCHGSWSGDYVSFIRYDTIEKAQISKSLLQTLSTAEFVNPKMVISKTNVWLVVQKIDSTLEQFKKKNTGIWSGNDLLDNKYKIIVRDIIAGVIQLLNQGYTGELKIQDIAIINGRAKLMRISNELGVSKLRDQLQNLLEDLLGNDPNNKELINFYSHMKTMPMCKFIHLRNHPILLTSQERLQFPVLLLQLLNYEKKSSNWKAKYDRQYRDEEVKKANRLEKDQEYKVVYEYKSHQKREVNYIATKVEKDQEYKNVYKYRFYPNTASSQIVLSRNFIIHINDDGQCRTGEEVGKKLKNLFPDLWTRLFSLMISEGIDVWDQCNEKYGGDLLSNCRATLKLCILENDDLATEHFLKICRLFLSLIGMVVHLLMILCDFIALFLHKYALNADGDVKEMFETAYSSLLEDDPDSKKKKKRKEESLEKHRNLLESIPINKDFKSLLGNPENIKDSAKSVAESLNTLTDRWHKLSVSPNYCNKH</sequence>
<name>A0AAW0IME3_QUESU</name>
<feature type="region of interest" description="Disordered" evidence="1">
    <location>
        <begin position="1"/>
        <end position="60"/>
    </location>
</feature>
<gene>
    <name evidence="3" type="ORF">CFP56_001727</name>
</gene>
<keyword evidence="2" id="KW-0812">Transmembrane</keyword>
<comment type="caution">
    <text evidence="3">The sequence shown here is derived from an EMBL/GenBank/DDBJ whole genome shotgun (WGS) entry which is preliminary data.</text>
</comment>
<feature type="compositionally biased region" description="Low complexity" evidence="1">
    <location>
        <begin position="15"/>
        <end position="55"/>
    </location>
</feature>
<dbReference type="AlphaFoldDB" id="A0AAW0IME3"/>
<proteinExistence type="predicted"/>
<reference evidence="3 4" key="1">
    <citation type="journal article" date="2018" name="Sci. Data">
        <title>The draft genome sequence of cork oak.</title>
        <authorList>
            <person name="Ramos A.M."/>
            <person name="Usie A."/>
            <person name="Barbosa P."/>
            <person name="Barros P.M."/>
            <person name="Capote T."/>
            <person name="Chaves I."/>
            <person name="Simoes F."/>
            <person name="Abreu I."/>
            <person name="Carrasquinho I."/>
            <person name="Faro C."/>
            <person name="Guimaraes J.B."/>
            <person name="Mendonca D."/>
            <person name="Nobrega F."/>
            <person name="Rodrigues L."/>
            <person name="Saibo N.J.M."/>
            <person name="Varela M.C."/>
            <person name="Egas C."/>
            <person name="Matos J."/>
            <person name="Miguel C.M."/>
            <person name="Oliveira M.M."/>
            <person name="Ricardo C.P."/>
            <person name="Goncalves S."/>
        </authorList>
    </citation>
    <scope>NUCLEOTIDE SEQUENCE [LARGE SCALE GENOMIC DNA]</scope>
    <source>
        <strain evidence="4">cv. HL8</strain>
    </source>
</reference>
<keyword evidence="4" id="KW-1185">Reference proteome</keyword>
<evidence type="ECO:0000313" key="4">
    <source>
        <dbReference type="Proteomes" id="UP000237347"/>
    </source>
</evidence>
<feature type="transmembrane region" description="Helical" evidence="2">
    <location>
        <begin position="448"/>
        <end position="471"/>
    </location>
</feature>
<evidence type="ECO:0000256" key="1">
    <source>
        <dbReference type="SAM" id="MobiDB-lite"/>
    </source>
</evidence>
<keyword evidence="2" id="KW-1133">Transmembrane helix</keyword>
<organism evidence="3 4">
    <name type="scientific">Quercus suber</name>
    <name type="common">Cork oak</name>
    <dbReference type="NCBI Taxonomy" id="58331"/>
    <lineage>
        <taxon>Eukaryota</taxon>
        <taxon>Viridiplantae</taxon>
        <taxon>Streptophyta</taxon>
        <taxon>Embryophyta</taxon>
        <taxon>Tracheophyta</taxon>
        <taxon>Spermatophyta</taxon>
        <taxon>Magnoliopsida</taxon>
        <taxon>eudicotyledons</taxon>
        <taxon>Gunneridae</taxon>
        <taxon>Pentapetalae</taxon>
        <taxon>rosids</taxon>
        <taxon>fabids</taxon>
        <taxon>Fagales</taxon>
        <taxon>Fagaceae</taxon>
        <taxon>Quercus</taxon>
    </lineage>
</organism>
<dbReference type="EMBL" id="PKMF04001015">
    <property type="protein sequence ID" value="KAK7815346.1"/>
    <property type="molecule type" value="Genomic_DNA"/>
</dbReference>
<protein>
    <submittedName>
        <fullName evidence="3">Uncharacterized protein</fullName>
    </submittedName>
</protein>
<evidence type="ECO:0000256" key="2">
    <source>
        <dbReference type="SAM" id="Phobius"/>
    </source>
</evidence>
<evidence type="ECO:0000313" key="3">
    <source>
        <dbReference type="EMBL" id="KAK7815346.1"/>
    </source>
</evidence>